<dbReference type="SMART" id="SM00248">
    <property type="entry name" value="ANK"/>
    <property type="match status" value="3"/>
</dbReference>
<dbReference type="HOGENOM" id="CLU_063087_0_0_1"/>
<feature type="repeat" description="ANK" evidence="3">
    <location>
        <begin position="342"/>
        <end position="373"/>
    </location>
</feature>
<feature type="repeat" description="ANK" evidence="3">
    <location>
        <begin position="274"/>
        <end position="306"/>
    </location>
</feature>
<dbReference type="eggNOG" id="KOG0504">
    <property type="taxonomic scope" value="Eukaryota"/>
</dbReference>
<feature type="repeat" description="ANK" evidence="3">
    <location>
        <begin position="307"/>
        <end position="339"/>
    </location>
</feature>
<dbReference type="PROSITE" id="PS50297">
    <property type="entry name" value="ANK_REP_REGION"/>
    <property type="match status" value="2"/>
</dbReference>
<dbReference type="PROSITE" id="PS50088">
    <property type="entry name" value="ANK_REPEAT"/>
    <property type="match status" value="3"/>
</dbReference>
<dbReference type="Proteomes" id="UP000000724">
    <property type="component" value="Contig Pc00c23"/>
</dbReference>
<reference evidence="5 6" key="1">
    <citation type="journal article" date="2008" name="Nat. Biotechnol.">
        <title>Genome sequencing and analysis of the filamentous fungus Penicillium chrysogenum.</title>
        <authorList>
            <person name="van den Berg M.A."/>
            <person name="Albang R."/>
            <person name="Albermann K."/>
            <person name="Badger J.H."/>
            <person name="Daran J.-M."/>
            <person name="Driessen A.J.M."/>
            <person name="Garcia-Estrada C."/>
            <person name="Fedorova N.D."/>
            <person name="Harris D.M."/>
            <person name="Heijne W.H.M."/>
            <person name="Joardar V.S."/>
            <person name="Kiel J.A.K.W."/>
            <person name="Kovalchuk A."/>
            <person name="Martin J.F."/>
            <person name="Nierman W.C."/>
            <person name="Nijland J.G."/>
            <person name="Pronk J.T."/>
            <person name="Roubos J.A."/>
            <person name="van der Klei I.J."/>
            <person name="van Peij N.N.M.E."/>
            <person name="Veenhuis M."/>
            <person name="von Doehren H."/>
            <person name="Wagner C."/>
            <person name="Wortman J.R."/>
            <person name="Bovenberg R.A.L."/>
        </authorList>
    </citation>
    <scope>NUCLEOTIDE SEQUENCE [LARGE SCALE GENOMIC DNA]</scope>
    <source>
        <strain evidence="6">ATCC 28089 / DSM 1075 / NRRL 1951 / Wisconsin 54-1255</strain>
    </source>
</reference>
<keyword evidence="1" id="KW-0677">Repeat</keyword>
<name>B6HWA9_PENRW</name>
<dbReference type="InterPro" id="IPR036770">
    <property type="entry name" value="Ankyrin_rpt-contain_sf"/>
</dbReference>
<evidence type="ECO:0000256" key="3">
    <source>
        <dbReference type="PROSITE-ProRule" id="PRU00023"/>
    </source>
</evidence>
<organism evidence="5 6">
    <name type="scientific">Penicillium rubens (strain ATCC 28089 / DSM 1075 / NRRL 1951 / Wisconsin 54-1255)</name>
    <name type="common">Penicillium chrysogenum</name>
    <dbReference type="NCBI Taxonomy" id="500485"/>
    <lineage>
        <taxon>Eukaryota</taxon>
        <taxon>Fungi</taxon>
        <taxon>Dikarya</taxon>
        <taxon>Ascomycota</taxon>
        <taxon>Pezizomycotina</taxon>
        <taxon>Eurotiomycetes</taxon>
        <taxon>Eurotiomycetidae</taxon>
        <taxon>Eurotiales</taxon>
        <taxon>Aspergillaceae</taxon>
        <taxon>Penicillium</taxon>
        <taxon>Penicillium chrysogenum species complex</taxon>
    </lineage>
</organism>
<dbReference type="BioCyc" id="PCHR:PC23G00590-MONOMER"/>
<evidence type="ECO:0000313" key="6">
    <source>
        <dbReference type="Proteomes" id="UP000000724"/>
    </source>
</evidence>
<sequence>MVIQASFRQICENSHACSVMSYCDRLLVPRLLSLLKDSSRWVNVTKGVNKTKIQEQHWIRSGDNRTKGASTRVITVMHSSRFPDLPGSGYPQMSTLAREIPIQLSKKDQQRERNRQAQRKHRESVKQQLEKFDRLRQCLQDLDSGPKASKDLANLPLDEQQNCPSPSAGENSSIPVQSILPSVLPEVDEPINSQCRDPINILTRPFIASTGYTNGLCSQLSKSHDGDSSLASSRVEEHYLMAFPPPDTSFSLDPNHCPPLELESNTRACNWRAPGRTLLHQGVFMDSEDIVLVLLAQVADVEARDHDGRTPLHLAAALGHARIGRLLLMHGAAATLSLEDRHGLTAMHLAVQNGHAPIVEDLVEFGADVNLQF</sequence>
<evidence type="ECO:0000256" key="2">
    <source>
        <dbReference type="ARBA" id="ARBA00023043"/>
    </source>
</evidence>
<dbReference type="AlphaFoldDB" id="B6HWA9"/>
<gene>
    <name evidence="5" type="ORF">Pc23g00590</name>
    <name evidence="5" type="ORF">PCH_Pc23g00590</name>
</gene>
<evidence type="ECO:0000256" key="1">
    <source>
        <dbReference type="ARBA" id="ARBA00022737"/>
    </source>
</evidence>
<proteinExistence type="predicted"/>
<evidence type="ECO:0000256" key="4">
    <source>
        <dbReference type="SAM" id="MobiDB-lite"/>
    </source>
</evidence>
<dbReference type="PANTHER" id="PTHR24171">
    <property type="entry name" value="ANKYRIN REPEAT DOMAIN-CONTAINING PROTEIN 39-RELATED"/>
    <property type="match status" value="1"/>
</dbReference>
<evidence type="ECO:0000313" key="5">
    <source>
        <dbReference type="EMBL" id="CAP79553.1"/>
    </source>
</evidence>
<dbReference type="VEuPathDB" id="FungiDB:PCH_Pc23g00590"/>
<dbReference type="CDD" id="cd14686">
    <property type="entry name" value="bZIP"/>
    <property type="match status" value="1"/>
</dbReference>
<feature type="region of interest" description="Disordered" evidence="4">
    <location>
        <begin position="101"/>
        <end position="127"/>
    </location>
</feature>
<dbReference type="Gene3D" id="1.25.40.20">
    <property type="entry name" value="Ankyrin repeat-containing domain"/>
    <property type="match status" value="1"/>
</dbReference>
<protein>
    <submittedName>
        <fullName evidence="5">Pc23g00590 protein</fullName>
    </submittedName>
</protein>
<dbReference type="Pfam" id="PF12796">
    <property type="entry name" value="Ank_2"/>
    <property type="match status" value="1"/>
</dbReference>
<dbReference type="PANTHER" id="PTHR24171:SF9">
    <property type="entry name" value="ANKYRIN REPEAT DOMAIN-CONTAINING PROTEIN 39"/>
    <property type="match status" value="1"/>
</dbReference>
<keyword evidence="2 3" id="KW-0040">ANK repeat</keyword>
<dbReference type="EMBL" id="AM920438">
    <property type="protein sequence ID" value="CAP79553.1"/>
    <property type="molecule type" value="Genomic_DNA"/>
</dbReference>
<dbReference type="PRINTS" id="PR01415">
    <property type="entry name" value="ANKYRIN"/>
</dbReference>
<dbReference type="SUPFAM" id="SSF48403">
    <property type="entry name" value="Ankyrin repeat"/>
    <property type="match status" value="1"/>
</dbReference>
<accession>B6HWA9</accession>
<keyword evidence="6" id="KW-1185">Reference proteome</keyword>
<dbReference type="OrthoDB" id="366390at2759"/>
<dbReference type="OMA" id="YTNGLCS"/>
<dbReference type="InterPro" id="IPR002110">
    <property type="entry name" value="Ankyrin_rpt"/>
</dbReference>
<feature type="compositionally biased region" description="Basic and acidic residues" evidence="4">
    <location>
        <begin position="105"/>
        <end position="115"/>
    </location>
</feature>